<dbReference type="Proteomes" id="UP001610818">
    <property type="component" value="Unassembled WGS sequence"/>
</dbReference>
<evidence type="ECO:0000313" key="2">
    <source>
        <dbReference type="Proteomes" id="UP001610818"/>
    </source>
</evidence>
<keyword evidence="2" id="KW-1185">Reference proteome</keyword>
<dbReference type="EMBL" id="JBIRGQ010000008">
    <property type="protein sequence ID" value="MFH8550555.1"/>
    <property type="molecule type" value="Genomic_DNA"/>
</dbReference>
<evidence type="ECO:0000313" key="1">
    <source>
        <dbReference type="EMBL" id="MFH8550555.1"/>
    </source>
</evidence>
<reference evidence="1 2" key="1">
    <citation type="submission" date="2024-10" db="EMBL/GenBank/DDBJ databases">
        <title>The Natural Products Discovery Center: Release of the First 8490 Sequenced Strains for Exploring Actinobacteria Biosynthetic Diversity.</title>
        <authorList>
            <person name="Kalkreuter E."/>
            <person name="Kautsar S.A."/>
            <person name="Yang D."/>
            <person name="Bader C.D."/>
            <person name="Teijaro C.N."/>
            <person name="Fluegel L."/>
            <person name="Davis C.M."/>
            <person name="Simpson J.R."/>
            <person name="Lauterbach L."/>
            <person name="Steele A.D."/>
            <person name="Gui C."/>
            <person name="Meng S."/>
            <person name="Li G."/>
            <person name="Viehrig K."/>
            <person name="Ye F."/>
            <person name="Su P."/>
            <person name="Kiefer A.F."/>
            <person name="Nichols A."/>
            <person name="Cepeda A.J."/>
            <person name="Yan W."/>
            <person name="Fan B."/>
            <person name="Jiang Y."/>
            <person name="Adhikari A."/>
            <person name="Zheng C.-J."/>
            <person name="Schuster L."/>
            <person name="Cowan T.M."/>
            <person name="Smanski M.J."/>
            <person name="Chevrette M.G."/>
            <person name="De Carvalho L.P.S."/>
            <person name="Shen B."/>
        </authorList>
    </citation>
    <scope>NUCLEOTIDE SEQUENCE [LARGE SCALE GENOMIC DNA]</scope>
    <source>
        <strain evidence="1 2">NPDC017990</strain>
    </source>
</reference>
<accession>A0ABW7QZZ2</accession>
<organism evidence="1 2">
    <name type="scientific">Streptomyces longisporoflavus</name>
    <dbReference type="NCBI Taxonomy" id="28044"/>
    <lineage>
        <taxon>Bacteria</taxon>
        <taxon>Bacillati</taxon>
        <taxon>Actinomycetota</taxon>
        <taxon>Actinomycetes</taxon>
        <taxon>Kitasatosporales</taxon>
        <taxon>Streptomycetaceae</taxon>
        <taxon>Streptomyces</taxon>
    </lineage>
</organism>
<dbReference type="SUPFAM" id="SSF56091">
    <property type="entry name" value="DNA ligase/mRNA capping enzyme, catalytic domain"/>
    <property type="match status" value="1"/>
</dbReference>
<protein>
    <recommendedName>
        <fullName evidence="3">ATP-dependent DNA ligase</fullName>
    </recommendedName>
</protein>
<name>A0ABW7QZZ2_9ACTN</name>
<evidence type="ECO:0008006" key="3">
    <source>
        <dbReference type="Google" id="ProtNLM"/>
    </source>
</evidence>
<gene>
    <name evidence="1" type="ORF">ACH4F9_36745</name>
</gene>
<comment type="caution">
    <text evidence="1">The sequence shown here is derived from an EMBL/GenBank/DDBJ whole genome shotgun (WGS) entry which is preliminary data.</text>
</comment>
<sequence>MTSLSPPFPLTLCRPVEEVRSGAGLSLEPKFDGWRCQVLPGAGRLWSRHGTNLTAPFADISRAARQPQST</sequence>
<dbReference type="RefSeq" id="WP_397717074.1">
    <property type="nucleotide sequence ID" value="NZ_JBIRGN010000008.1"/>
</dbReference>
<proteinExistence type="predicted"/>
<dbReference type="Gene3D" id="3.30.470.30">
    <property type="entry name" value="DNA ligase/mRNA capping enzyme"/>
    <property type="match status" value="1"/>
</dbReference>